<name>A0A4C1U7J9_EUMVA</name>
<evidence type="ECO:0000256" key="1">
    <source>
        <dbReference type="SAM" id="MobiDB-lite"/>
    </source>
</evidence>
<dbReference type="EMBL" id="BGZK01000139">
    <property type="protein sequence ID" value="GBP22383.1"/>
    <property type="molecule type" value="Genomic_DNA"/>
</dbReference>
<protein>
    <submittedName>
        <fullName evidence="2">Uncharacterized protein</fullName>
    </submittedName>
</protein>
<feature type="region of interest" description="Disordered" evidence="1">
    <location>
        <begin position="391"/>
        <end position="414"/>
    </location>
</feature>
<proteinExistence type="predicted"/>
<evidence type="ECO:0000313" key="3">
    <source>
        <dbReference type="Proteomes" id="UP000299102"/>
    </source>
</evidence>
<keyword evidence="3" id="KW-1185">Reference proteome</keyword>
<gene>
    <name evidence="2" type="ORF">EVAR_11899_1</name>
</gene>
<reference evidence="2 3" key="1">
    <citation type="journal article" date="2019" name="Commun. Biol.">
        <title>The bagworm genome reveals a unique fibroin gene that provides high tensile strength.</title>
        <authorList>
            <person name="Kono N."/>
            <person name="Nakamura H."/>
            <person name="Ohtoshi R."/>
            <person name="Tomita M."/>
            <person name="Numata K."/>
            <person name="Arakawa K."/>
        </authorList>
    </citation>
    <scope>NUCLEOTIDE SEQUENCE [LARGE SCALE GENOMIC DNA]</scope>
</reference>
<dbReference type="AlphaFoldDB" id="A0A4C1U7J9"/>
<evidence type="ECO:0000313" key="2">
    <source>
        <dbReference type="EMBL" id="GBP22383.1"/>
    </source>
</evidence>
<dbReference type="Proteomes" id="UP000299102">
    <property type="component" value="Unassembled WGS sequence"/>
</dbReference>
<accession>A0A4C1U7J9</accession>
<organism evidence="2 3">
    <name type="scientific">Eumeta variegata</name>
    <name type="common">Bagworm moth</name>
    <name type="synonym">Eumeta japonica</name>
    <dbReference type="NCBI Taxonomy" id="151549"/>
    <lineage>
        <taxon>Eukaryota</taxon>
        <taxon>Metazoa</taxon>
        <taxon>Ecdysozoa</taxon>
        <taxon>Arthropoda</taxon>
        <taxon>Hexapoda</taxon>
        <taxon>Insecta</taxon>
        <taxon>Pterygota</taxon>
        <taxon>Neoptera</taxon>
        <taxon>Endopterygota</taxon>
        <taxon>Lepidoptera</taxon>
        <taxon>Glossata</taxon>
        <taxon>Ditrysia</taxon>
        <taxon>Tineoidea</taxon>
        <taxon>Psychidae</taxon>
        <taxon>Oiketicinae</taxon>
        <taxon>Eumeta</taxon>
    </lineage>
</organism>
<sequence length="486" mass="54480">MFIHVILAFARDPARVEIECIPSCRTSTDHAANHDPDAVPYFDFSPGFGFDSVSGSFKFEHVLFESKDITFGIRNTADESRICRGIVDNSGEQPLACTGQALKAQNPASSMLVERSSADAVKGGVWEPGVSADRLFKYVKSDRFSRLSYRRGVILRACDVSEKVCWIYSRKSYVDQTDCSTTHEIAAVKLVTKQSQWRKIEMRERRKGRGTLNLRSASFAGNSERQSFMGCAYLFPYLSDGAQEAMLASGTEKAQTKKKTTKEEIKQSEYEAVQSFLRSISSTATLPPYVKGERYSSRRGVINQNNFFKDTIVIEVAVSGNSSSEHQRKNIVLPALEQLTYRYCAAQPLTRPRPRLYLPRVTLNLSPATISRFSQCGWPRLTRRVHAVPGDVRRAGAGGGRRPPHRLLGRGAAPAPRRELLHARRRRDGLLDRNDNYFVFLFPSIGRRSGREIETSQAERTGRSCLSFARTALSLARSAQAERDNE</sequence>
<dbReference type="OrthoDB" id="4142200at2759"/>
<comment type="caution">
    <text evidence="2">The sequence shown here is derived from an EMBL/GenBank/DDBJ whole genome shotgun (WGS) entry which is preliminary data.</text>
</comment>